<feature type="region of interest" description="Disordered" evidence="2">
    <location>
        <begin position="202"/>
        <end position="230"/>
    </location>
</feature>
<feature type="compositionally biased region" description="Polar residues" evidence="2">
    <location>
        <begin position="1"/>
        <end position="24"/>
    </location>
</feature>
<feature type="region of interest" description="Disordered" evidence="2">
    <location>
        <begin position="407"/>
        <end position="501"/>
    </location>
</feature>
<feature type="compositionally biased region" description="Polar residues" evidence="2">
    <location>
        <begin position="275"/>
        <end position="284"/>
    </location>
</feature>
<comment type="caution">
    <text evidence="3">The sequence shown here is derived from an EMBL/GenBank/DDBJ whole genome shotgun (WGS) entry which is preliminary data.</text>
</comment>
<feature type="compositionally biased region" description="Polar residues" evidence="2">
    <location>
        <begin position="1176"/>
        <end position="1198"/>
    </location>
</feature>
<feature type="region of interest" description="Disordered" evidence="2">
    <location>
        <begin position="568"/>
        <end position="608"/>
    </location>
</feature>
<protein>
    <submittedName>
        <fullName evidence="3">Uncharacterized protein</fullName>
    </submittedName>
</protein>
<feature type="region of interest" description="Disordered" evidence="2">
    <location>
        <begin position="250"/>
        <end position="292"/>
    </location>
</feature>
<dbReference type="Gene3D" id="2.20.110.10">
    <property type="entry name" value="Histone H3 K4-specific methyltransferase SET7/9 N-terminal domain"/>
    <property type="match status" value="6"/>
</dbReference>
<feature type="region of interest" description="Disordered" evidence="2">
    <location>
        <begin position="1176"/>
        <end position="1236"/>
    </location>
</feature>
<dbReference type="PANTHER" id="PTHR23084:SF263">
    <property type="entry name" value="MORN REPEAT-CONTAINING PROTEIN 1"/>
    <property type="match status" value="1"/>
</dbReference>
<sequence length="1236" mass="138349">MDSKTGSNSNSRLENNQSRTSNILAQREIASLSRLQEHQLNASRAKITLNEDDSLHKHLASESRLKSIKAHAAPKTHEERVHDSSEEEQKNFGKEDEQEDDEEGGDDDEMQQYQERFNQQYDMEQREIDSLVEKIKHNNSIQNTLDVERVNEKAKRDAEEQFMQQLQEQRQKYEQQLQQPRISPKRKSLLEQQLMLMPQLNSGLPQVQPSTLFDASSQGRSGASQNHLNINDDDMKNLALMDLPSHTLQEGAEKNVSERQESAPQSEQIERSDPFNEQQQTHNSQNEEPRSANLIQDSQSITQHVKHTASERHSHGILNIGNENQSVSGAAQKSLITVDQHIHHNIMEASQHLEQLPALNDELNDLEIPISTKPYSDLIDSQNRERIQQQIQINNNGAQALTIINGGQVLSDNEDEGDEDDEGEGEEENIDVENDQEESEEQRDIHKVGAANGDPRTEGGAMVVASKGGRRKKKKSKKGKAIQKPGTAVQDERVTSKGGQRTTASVKAYLDIYSGVGDSNQVVSEALYNQYKEKSRKFIKEQQVKAKKEAALVAAQVRATYQISQRELSLSPQNPEAPGSAYNTTGTAVRNTTPGKETAKPGKRRGKKRMEYKEITLKDGSVFKGMIAKGTIEQITKKKHLSGTGELSQASDQTIFKGAIVKGQPHGFGEKFWPQTDGKVYKGYWSKGSMHGKGELTLSEGEVYLGEFKNGFPNGRGIRKWKNGDLYEGDYVNGFQQGFGLFVSTAQGWKYQGEWVKGKMTGKGLCQWADGTVYQGLWQECSKEGQGTLRYADGSQYQGDFKEDLPHGFGRKQLSDGSWYVGQFSSGMFNGNGKFRWPDGSEFEGQWKNNEMKGLGTKRLRNGMVEIYGNFDGNSVNGKGYKKWKRVVVHNTSMNNNPNTSMNGAQTNKNLSTSVHRVTELYVYRGMMKDSKIEGQGEFKWPDGRHYIGEFLNSCMQGYGKLIWHDAKNAQGVASKSVYKGEFVANIFHGQGKINWGNGDIYEGAFENGQYHGEGDFRWGSNQKLFYKGEFKRGKMHGFGVFNNPYGVFEGEFKFGFLEGKAVATFYNGDKYSGEFHHSQMTGYGCYYNITDGTQIIGVFENGVCNKHGKKIYPDGRIYIGEFINDIENGKGVMINGDVRIRGIWRNAQLVEELVQQPLMYETSNAVAVATAALDSQSAQKSNHGASTQGKRGHSTTAGRKAHNSSKKVQDSGSIQREVSSSPQKTAEQEDEAIQE</sequence>
<evidence type="ECO:0000256" key="1">
    <source>
        <dbReference type="ARBA" id="ARBA00022737"/>
    </source>
</evidence>
<keyword evidence="4" id="KW-1185">Reference proteome</keyword>
<feature type="compositionally biased region" description="Basic and acidic residues" evidence="2">
    <location>
        <begin position="251"/>
        <end position="261"/>
    </location>
</feature>
<gene>
    <name evidence="3" type="ORF">FGO68_gene2037</name>
</gene>
<dbReference type="SMART" id="SM00698">
    <property type="entry name" value="MORN"/>
    <property type="match status" value="16"/>
</dbReference>
<feature type="region of interest" description="Disordered" evidence="2">
    <location>
        <begin position="58"/>
        <end position="119"/>
    </location>
</feature>
<feature type="compositionally biased region" description="Acidic residues" evidence="2">
    <location>
        <begin position="96"/>
        <end position="110"/>
    </location>
</feature>
<dbReference type="SUPFAM" id="SSF82185">
    <property type="entry name" value="Histone H3 K4-specific methyltransferase SET7/9 N-terminal domain"/>
    <property type="match status" value="4"/>
</dbReference>
<name>A0A8J8P4M7_HALGN</name>
<evidence type="ECO:0000256" key="2">
    <source>
        <dbReference type="SAM" id="MobiDB-lite"/>
    </source>
</evidence>
<evidence type="ECO:0000313" key="3">
    <source>
        <dbReference type="EMBL" id="TNV85750.1"/>
    </source>
</evidence>
<accession>A0A8J8P4M7</accession>
<feature type="compositionally biased region" description="Polar residues" evidence="2">
    <location>
        <begin position="1211"/>
        <end position="1226"/>
    </location>
</feature>
<feature type="compositionally biased region" description="Polar residues" evidence="2">
    <location>
        <begin position="581"/>
        <end position="595"/>
    </location>
</feature>
<dbReference type="PANTHER" id="PTHR23084">
    <property type="entry name" value="PHOSPHATIDYLINOSITOL-4-PHOSPHATE 5-KINASE RELATED"/>
    <property type="match status" value="1"/>
</dbReference>
<feature type="compositionally biased region" description="Polar residues" evidence="2">
    <location>
        <begin position="202"/>
        <end position="229"/>
    </location>
</feature>
<dbReference type="InterPro" id="IPR003409">
    <property type="entry name" value="MORN"/>
</dbReference>
<dbReference type="Pfam" id="PF02493">
    <property type="entry name" value="MORN"/>
    <property type="match status" value="17"/>
</dbReference>
<feature type="compositionally biased region" description="Basic residues" evidence="2">
    <location>
        <begin position="468"/>
        <end position="481"/>
    </location>
</feature>
<evidence type="ECO:0000313" key="4">
    <source>
        <dbReference type="Proteomes" id="UP000785679"/>
    </source>
</evidence>
<feature type="compositionally biased region" description="Acidic residues" evidence="2">
    <location>
        <begin position="412"/>
        <end position="441"/>
    </location>
</feature>
<dbReference type="EMBL" id="RRYP01001574">
    <property type="protein sequence ID" value="TNV85750.1"/>
    <property type="molecule type" value="Genomic_DNA"/>
</dbReference>
<reference evidence="3" key="1">
    <citation type="submission" date="2019-06" db="EMBL/GenBank/DDBJ databases">
        <authorList>
            <person name="Zheng W."/>
        </authorList>
    </citation>
    <scope>NUCLEOTIDE SEQUENCE</scope>
    <source>
        <strain evidence="3">QDHG01</strain>
    </source>
</reference>
<feature type="region of interest" description="Disordered" evidence="2">
    <location>
        <begin position="1"/>
        <end position="25"/>
    </location>
</feature>
<feature type="compositionally biased region" description="Basic and acidic residues" evidence="2">
    <location>
        <begin position="75"/>
        <end position="95"/>
    </location>
</feature>
<dbReference type="AlphaFoldDB" id="A0A8J8P4M7"/>
<dbReference type="Proteomes" id="UP000785679">
    <property type="component" value="Unassembled WGS sequence"/>
</dbReference>
<proteinExistence type="predicted"/>
<dbReference type="OrthoDB" id="270720at2759"/>
<organism evidence="3 4">
    <name type="scientific">Halteria grandinella</name>
    <dbReference type="NCBI Taxonomy" id="5974"/>
    <lineage>
        <taxon>Eukaryota</taxon>
        <taxon>Sar</taxon>
        <taxon>Alveolata</taxon>
        <taxon>Ciliophora</taxon>
        <taxon>Intramacronucleata</taxon>
        <taxon>Spirotrichea</taxon>
        <taxon>Stichotrichia</taxon>
        <taxon>Sporadotrichida</taxon>
        <taxon>Halteriidae</taxon>
        <taxon>Halteria</taxon>
    </lineage>
</organism>
<keyword evidence="1" id="KW-0677">Repeat</keyword>